<dbReference type="AlphaFoldDB" id="A0A9W6B5K2"/>
<evidence type="ECO:0008006" key="5">
    <source>
        <dbReference type="Google" id="ProtNLM"/>
    </source>
</evidence>
<dbReference type="InterPro" id="IPR000601">
    <property type="entry name" value="PKD_dom"/>
</dbReference>
<accession>A0A9W6B5K2</accession>
<dbReference type="InterPro" id="IPR035986">
    <property type="entry name" value="PKD_dom_sf"/>
</dbReference>
<sequence>MKTIGIKLGLLFVLCTGSWLTLTSCSKDGDADSGSQSVQPSFEASVDTIFEGEQMSFVNTINSTADVAYYWDFGDGATSIAENPSHTFDAVGNYVVTLTTTVQGTETSVAKEVGVYRHELENRPGLVTYMESLNGNIMVCAHRMYHNVLPENSMSALNASIEAGIGMVEIDIRQTKDGELVLLHDSTLDDTTTGSGDLTDYLLEELGQFYLYKADGSLSNEHIPTFKEILEVARGNIYIDIDVKMENYLKIYQLVKQYGMLSQCMFTTDELSVCQSLQNADSKTILFPIVREETDYAAYTLTGLDIRIFQLNSDMSQNQTVVDDILANGDFFFANIYINSNVTPQSNNYVQVNNFINLGGSIIQTDYPVTLKSYLQNLNLN</sequence>
<proteinExistence type="predicted"/>
<name>A0A9W6B5K2_9FLAO</name>
<dbReference type="PROSITE" id="PS51257">
    <property type="entry name" value="PROKAR_LIPOPROTEIN"/>
    <property type="match status" value="1"/>
</dbReference>
<dbReference type="PROSITE" id="PS50093">
    <property type="entry name" value="PKD"/>
    <property type="match status" value="1"/>
</dbReference>
<evidence type="ECO:0000259" key="1">
    <source>
        <dbReference type="PROSITE" id="PS50093"/>
    </source>
</evidence>
<dbReference type="CDD" id="cd00146">
    <property type="entry name" value="PKD"/>
    <property type="match status" value="1"/>
</dbReference>
<dbReference type="PROSITE" id="PS51704">
    <property type="entry name" value="GP_PDE"/>
    <property type="match status" value="1"/>
</dbReference>
<dbReference type="SUPFAM" id="SSF49299">
    <property type="entry name" value="PKD domain"/>
    <property type="match status" value="1"/>
</dbReference>
<dbReference type="GO" id="GO:0005886">
    <property type="term" value="C:plasma membrane"/>
    <property type="evidence" value="ECO:0007669"/>
    <property type="project" value="TreeGrafter"/>
</dbReference>
<dbReference type="InterPro" id="IPR013783">
    <property type="entry name" value="Ig-like_fold"/>
</dbReference>
<dbReference type="Pfam" id="PF03009">
    <property type="entry name" value="GDPD"/>
    <property type="match status" value="1"/>
</dbReference>
<evidence type="ECO:0000313" key="3">
    <source>
        <dbReference type="EMBL" id="GLB52975.1"/>
    </source>
</evidence>
<dbReference type="PANTHER" id="PTHR46320:SF1">
    <property type="entry name" value="GLYCEROPHOSPHODIESTER PHOSPHODIESTERASE 1"/>
    <property type="match status" value="1"/>
</dbReference>
<dbReference type="PANTHER" id="PTHR46320">
    <property type="entry name" value="GLYCEROPHOSPHODIESTER PHOSPHODIESTERASE 1"/>
    <property type="match status" value="1"/>
</dbReference>
<keyword evidence="4" id="KW-1185">Reference proteome</keyword>
<gene>
    <name evidence="3" type="ORF">NBRC110019_20150</name>
</gene>
<dbReference type="Proteomes" id="UP001143545">
    <property type="component" value="Unassembled WGS sequence"/>
</dbReference>
<evidence type="ECO:0000259" key="2">
    <source>
        <dbReference type="PROSITE" id="PS51704"/>
    </source>
</evidence>
<dbReference type="RefSeq" id="WP_281754583.1">
    <property type="nucleotide sequence ID" value="NZ_BRVP01000013.1"/>
</dbReference>
<dbReference type="Pfam" id="PF18911">
    <property type="entry name" value="PKD_4"/>
    <property type="match status" value="1"/>
</dbReference>
<dbReference type="EMBL" id="BRVP01000013">
    <property type="protein sequence ID" value="GLB52975.1"/>
    <property type="molecule type" value="Genomic_DNA"/>
</dbReference>
<organism evidence="3 4">
    <name type="scientific">Neptunitalea chrysea</name>
    <dbReference type="NCBI Taxonomy" id="1647581"/>
    <lineage>
        <taxon>Bacteria</taxon>
        <taxon>Pseudomonadati</taxon>
        <taxon>Bacteroidota</taxon>
        <taxon>Flavobacteriia</taxon>
        <taxon>Flavobacteriales</taxon>
        <taxon>Flavobacteriaceae</taxon>
        <taxon>Neptunitalea</taxon>
    </lineage>
</organism>
<protein>
    <recommendedName>
        <fullName evidence="5">PKD domain-containing protein</fullName>
    </recommendedName>
</protein>
<feature type="domain" description="PKD" evidence="1">
    <location>
        <begin position="52"/>
        <end position="101"/>
    </location>
</feature>
<dbReference type="Gene3D" id="3.20.20.190">
    <property type="entry name" value="Phosphatidylinositol (PI) phosphodiesterase"/>
    <property type="match status" value="1"/>
</dbReference>
<reference evidence="3" key="1">
    <citation type="submission" date="2022-07" db="EMBL/GenBank/DDBJ databases">
        <title>Taxonomy of Novel Oxalotrophic and Methylotrophic Bacteria.</title>
        <authorList>
            <person name="Sahin N."/>
            <person name="Tani A."/>
        </authorList>
    </citation>
    <scope>NUCLEOTIDE SEQUENCE</scope>
    <source>
        <strain evidence="3">AM327</strain>
    </source>
</reference>
<dbReference type="GO" id="GO:0006644">
    <property type="term" value="P:phospholipid metabolic process"/>
    <property type="evidence" value="ECO:0007669"/>
    <property type="project" value="TreeGrafter"/>
</dbReference>
<dbReference type="InterPro" id="IPR017946">
    <property type="entry name" value="PLC-like_Pdiesterase_TIM-brl"/>
</dbReference>
<dbReference type="Gene3D" id="2.60.40.10">
    <property type="entry name" value="Immunoglobulins"/>
    <property type="match status" value="1"/>
</dbReference>
<dbReference type="CDD" id="cd08566">
    <property type="entry name" value="GDPD_AtGDE_like"/>
    <property type="match status" value="1"/>
</dbReference>
<dbReference type="InterPro" id="IPR030395">
    <property type="entry name" value="GP_PDE_dom"/>
</dbReference>
<dbReference type="GO" id="GO:0070291">
    <property type="term" value="P:N-acylethanolamine metabolic process"/>
    <property type="evidence" value="ECO:0007669"/>
    <property type="project" value="TreeGrafter"/>
</dbReference>
<feature type="domain" description="GP-PDE" evidence="2">
    <location>
        <begin position="137"/>
        <end position="375"/>
    </location>
</feature>
<dbReference type="GO" id="GO:0006580">
    <property type="term" value="P:ethanolamine metabolic process"/>
    <property type="evidence" value="ECO:0007669"/>
    <property type="project" value="TreeGrafter"/>
</dbReference>
<dbReference type="SUPFAM" id="SSF51695">
    <property type="entry name" value="PLC-like phosphodiesterases"/>
    <property type="match status" value="1"/>
</dbReference>
<comment type="caution">
    <text evidence="3">The sequence shown here is derived from an EMBL/GenBank/DDBJ whole genome shotgun (WGS) entry which is preliminary data.</text>
</comment>
<dbReference type="GO" id="GO:0008889">
    <property type="term" value="F:glycerophosphodiester phosphodiesterase activity"/>
    <property type="evidence" value="ECO:0007669"/>
    <property type="project" value="TreeGrafter"/>
</dbReference>
<evidence type="ECO:0000313" key="4">
    <source>
        <dbReference type="Proteomes" id="UP001143545"/>
    </source>
</evidence>